<comment type="caution">
    <text evidence="4">The sequence shown here is derived from an EMBL/GenBank/DDBJ whole genome shotgun (WGS) entry which is preliminary data.</text>
</comment>
<feature type="chain" id="PRO_5015161328" evidence="2">
    <location>
        <begin position="24"/>
        <end position="301"/>
    </location>
</feature>
<evidence type="ECO:0000259" key="3">
    <source>
        <dbReference type="Pfam" id="PF13472"/>
    </source>
</evidence>
<organism evidence="4 5">
    <name type="scientific">Planomicrobium soli</name>
    <dbReference type="NCBI Taxonomy" id="1176648"/>
    <lineage>
        <taxon>Bacteria</taxon>
        <taxon>Bacillati</taxon>
        <taxon>Bacillota</taxon>
        <taxon>Bacilli</taxon>
        <taxon>Bacillales</taxon>
        <taxon>Caryophanaceae</taxon>
        <taxon>Planomicrobium</taxon>
    </lineage>
</organism>
<dbReference type="AlphaFoldDB" id="A0A2P8FW87"/>
<sequence length="301" mass="33379">MKRIVVAALLALVFSSSSFSAHAAIKVPAIYVALGDSLAAGQTPDSKIDTGYADLIAQELSRHQPVAFYTKQLAFPGFTTRDVLERIQSEQAKEALASANIITLSAGANDLLRLVQSNPEEGSLAFQQIQADFALNEARINMEAILSELEKRAPNADVYVMGYYFAYPHVRENQKEGTAEQLDRLNEILKNSATKAGATFVSVDKKFGKNGTDKVPNPSDVHPNLLGYQAMANAFFEQYQKGWKIEEWELPEPNPLTFEEIRAQQEAQQEARPASEERTAARPSDQLKMNYLALRKPLPYL</sequence>
<dbReference type="Pfam" id="PF13472">
    <property type="entry name" value="Lipase_GDSL_2"/>
    <property type="match status" value="1"/>
</dbReference>
<dbReference type="InterPro" id="IPR036514">
    <property type="entry name" value="SGNH_hydro_sf"/>
</dbReference>
<name>A0A2P8FW87_9BACL</name>
<keyword evidence="5" id="KW-1185">Reference proteome</keyword>
<gene>
    <name evidence="4" type="ORF">B0H99_1203</name>
</gene>
<protein>
    <submittedName>
        <fullName evidence="4">Lysophospholipase L1-like esterase</fullName>
    </submittedName>
</protein>
<evidence type="ECO:0000256" key="1">
    <source>
        <dbReference type="SAM" id="MobiDB-lite"/>
    </source>
</evidence>
<dbReference type="GO" id="GO:0004622">
    <property type="term" value="F:phosphatidylcholine lysophospholipase activity"/>
    <property type="evidence" value="ECO:0007669"/>
    <property type="project" value="TreeGrafter"/>
</dbReference>
<keyword evidence="2" id="KW-0732">Signal</keyword>
<dbReference type="InterPro" id="IPR013830">
    <property type="entry name" value="SGNH_hydro"/>
</dbReference>
<dbReference type="EMBL" id="PYAT01000020">
    <property type="protein sequence ID" value="PSL25979.1"/>
    <property type="molecule type" value="Genomic_DNA"/>
</dbReference>
<dbReference type="Proteomes" id="UP000242682">
    <property type="component" value="Unassembled WGS sequence"/>
</dbReference>
<dbReference type="Gene3D" id="3.40.50.1110">
    <property type="entry name" value="SGNH hydrolase"/>
    <property type="match status" value="1"/>
</dbReference>
<reference evidence="4 5" key="1">
    <citation type="submission" date="2018-03" db="EMBL/GenBank/DDBJ databases">
        <title>Genomic Encyclopedia of Type Strains, Phase III (KMG-III): the genomes of soil and plant-associated and newly described type strains.</title>
        <authorList>
            <person name="Whitman W."/>
        </authorList>
    </citation>
    <scope>NUCLEOTIDE SEQUENCE [LARGE SCALE GENOMIC DNA]</scope>
    <source>
        <strain evidence="4 5">CGMCC 1.12259</strain>
    </source>
</reference>
<feature type="region of interest" description="Disordered" evidence="1">
    <location>
        <begin position="264"/>
        <end position="286"/>
    </location>
</feature>
<dbReference type="PANTHER" id="PTHR30383">
    <property type="entry name" value="THIOESTERASE 1/PROTEASE 1/LYSOPHOSPHOLIPASE L1"/>
    <property type="match status" value="1"/>
</dbReference>
<proteinExistence type="predicted"/>
<accession>A0A2P8FW87</accession>
<feature type="domain" description="SGNH hydrolase-type esterase" evidence="3">
    <location>
        <begin position="33"/>
        <end position="230"/>
    </location>
</feature>
<dbReference type="PANTHER" id="PTHR30383:SF5">
    <property type="entry name" value="SGNH HYDROLASE-TYPE ESTERASE DOMAIN-CONTAINING PROTEIN"/>
    <property type="match status" value="1"/>
</dbReference>
<evidence type="ECO:0000313" key="5">
    <source>
        <dbReference type="Proteomes" id="UP000242682"/>
    </source>
</evidence>
<evidence type="ECO:0000313" key="4">
    <source>
        <dbReference type="EMBL" id="PSL25979.1"/>
    </source>
</evidence>
<dbReference type="InterPro" id="IPR051532">
    <property type="entry name" value="Ester_Hydrolysis_Enzymes"/>
</dbReference>
<feature type="signal peptide" evidence="2">
    <location>
        <begin position="1"/>
        <end position="23"/>
    </location>
</feature>
<dbReference type="SUPFAM" id="SSF52266">
    <property type="entry name" value="SGNH hydrolase"/>
    <property type="match status" value="1"/>
</dbReference>
<evidence type="ECO:0000256" key="2">
    <source>
        <dbReference type="SAM" id="SignalP"/>
    </source>
</evidence>
<dbReference type="OrthoDB" id="1815486at2"/>